<evidence type="ECO:0000313" key="5">
    <source>
        <dbReference type="EMBL" id="GBF96623.1"/>
    </source>
</evidence>
<feature type="compositionally biased region" description="Low complexity" evidence="3">
    <location>
        <begin position="440"/>
        <end position="497"/>
    </location>
</feature>
<reference evidence="5 6" key="1">
    <citation type="journal article" date="2018" name="Sci. Rep.">
        <title>Raphidocelis subcapitata (=Pseudokirchneriella subcapitata) provides an insight into genome evolution and environmental adaptations in the Sphaeropleales.</title>
        <authorList>
            <person name="Suzuki S."/>
            <person name="Yamaguchi H."/>
            <person name="Nakajima N."/>
            <person name="Kawachi M."/>
        </authorList>
    </citation>
    <scope>NUCLEOTIDE SEQUENCE [LARGE SCALE GENOMIC DNA]</scope>
    <source>
        <strain evidence="5 6">NIES-35</strain>
    </source>
</reference>
<dbReference type="PANTHER" id="PTHR13255">
    <property type="entry name" value="ATAXIN-10"/>
    <property type="match status" value="1"/>
</dbReference>
<feature type="compositionally biased region" description="Polar residues" evidence="3">
    <location>
        <begin position="424"/>
        <end position="439"/>
    </location>
</feature>
<dbReference type="Pfam" id="PF09759">
    <property type="entry name" value="Atx10homo_assoc"/>
    <property type="match status" value="1"/>
</dbReference>
<dbReference type="SUPFAM" id="SSF48371">
    <property type="entry name" value="ARM repeat"/>
    <property type="match status" value="1"/>
</dbReference>
<evidence type="ECO:0000256" key="1">
    <source>
        <dbReference type="ARBA" id="ARBA00022618"/>
    </source>
</evidence>
<feature type="region of interest" description="Disordered" evidence="3">
    <location>
        <begin position="281"/>
        <end position="323"/>
    </location>
</feature>
<dbReference type="Proteomes" id="UP000247498">
    <property type="component" value="Unassembled WGS sequence"/>
</dbReference>
<dbReference type="InterPro" id="IPR019156">
    <property type="entry name" value="Ataxin-10_domain"/>
</dbReference>
<feature type="domain" description="Ataxin-10" evidence="4">
    <location>
        <begin position="566"/>
        <end position="665"/>
    </location>
</feature>
<dbReference type="GO" id="GO:0051301">
    <property type="term" value="P:cell division"/>
    <property type="evidence" value="ECO:0007669"/>
    <property type="project" value="UniProtKB-KW"/>
</dbReference>
<name>A0A2V0PFD2_9CHLO</name>
<evidence type="ECO:0000256" key="3">
    <source>
        <dbReference type="SAM" id="MobiDB-lite"/>
    </source>
</evidence>
<sequence>MRQPTSEQLAGWLEESKSPEGRRRLLADGAAAAAARALPRCYVAWHDDRGCEASRAQLLACLRLLRNVCAAGAPAAAELMRCGAHMAAPAVAADAHAAVRGGSNLLAVSGERQLLLAAAQLLANMSVASEAAAGALWQECFPAVFGELTATPDVGVQAAVTLAMLSAAKAAPAAAEALASRAAARVWLQLLHPLLAPSDHDPDHAPDHGAGPANDCLGLLVKAVALQHGLLEPLLRCLEAPAADDPGGAAGDPSGGGASPSGWRWNALHVAVLHVVAQEVAGPSGGGGGGAPASRPPDGGAAERAPPPRPGAGADAAGAGAGGAPWRWPRAALRVVCDAATDVRALEDAGNSDKAPPGWAGAAPQVLDAAMQLLRAAAQREDGCAPLCGGADAMSLLLDPAAAPPLRLAEAREGERAGERAEQSELQEQAQDTRAKNSTQAVRQAQAVRQEQEQQQQQEQEQAQTQKQNSQQNSQQNQQAPAAAGEAAAAAAAAAPPEAAPGSGSDGSLIDALLALLAALGPPLNPRRPDAAQHARLRRELVALLPPAAAARAEAAAPARAPYPGYRADLLCALSNALHARAPAQRAAAAAGASELLLSNTQLDEAAPLAREWALWGVRNLCAGRGGEEARARMAALRLREVVAAPELEGMGVKVEVDARGKLSVVSQRA</sequence>
<keyword evidence="6" id="KW-1185">Reference proteome</keyword>
<dbReference type="InterPro" id="IPR051374">
    <property type="entry name" value="Ataxin-10/CTR86_families"/>
</dbReference>
<dbReference type="AlphaFoldDB" id="A0A2V0PFD2"/>
<feature type="compositionally biased region" description="Low complexity" evidence="3">
    <location>
        <begin position="292"/>
        <end position="304"/>
    </location>
</feature>
<feature type="region of interest" description="Disordered" evidence="3">
    <location>
        <begin position="411"/>
        <end position="505"/>
    </location>
</feature>
<keyword evidence="1" id="KW-0132">Cell division</keyword>
<organism evidence="5 6">
    <name type="scientific">Raphidocelis subcapitata</name>
    <dbReference type="NCBI Taxonomy" id="307507"/>
    <lineage>
        <taxon>Eukaryota</taxon>
        <taxon>Viridiplantae</taxon>
        <taxon>Chlorophyta</taxon>
        <taxon>core chlorophytes</taxon>
        <taxon>Chlorophyceae</taxon>
        <taxon>CS clade</taxon>
        <taxon>Sphaeropleales</taxon>
        <taxon>Selenastraceae</taxon>
        <taxon>Raphidocelis</taxon>
    </lineage>
</organism>
<gene>
    <name evidence="5" type="ORF">Rsub_09369</name>
</gene>
<dbReference type="InterPro" id="IPR016024">
    <property type="entry name" value="ARM-type_fold"/>
</dbReference>
<protein>
    <recommendedName>
        <fullName evidence="4">Ataxin-10 domain-containing protein</fullName>
    </recommendedName>
</protein>
<feature type="compositionally biased region" description="Low complexity" evidence="3">
    <location>
        <begin position="311"/>
        <end position="323"/>
    </location>
</feature>
<accession>A0A2V0PFD2</accession>
<dbReference type="STRING" id="307507.A0A2V0PFD2"/>
<comment type="caution">
    <text evidence="5">The sequence shown here is derived from an EMBL/GenBank/DDBJ whole genome shotgun (WGS) entry which is preliminary data.</text>
</comment>
<dbReference type="InParanoid" id="A0A2V0PFD2"/>
<dbReference type="PANTHER" id="PTHR13255:SF0">
    <property type="entry name" value="ATAXIN-10"/>
    <property type="match status" value="1"/>
</dbReference>
<dbReference type="EMBL" id="BDRX01000083">
    <property type="protein sequence ID" value="GBF96623.1"/>
    <property type="molecule type" value="Genomic_DNA"/>
</dbReference>
<evidence type="ECO:0000313" key="6">
    <source>
        <dbReference type="Proteomes" id="UP000247498"/>
    </source>
</evidence>
<keyword evidence="2" id="KW-0131">Cell cycle</keyword>
<evidence type="ECO:0000259" key="4">
    <source>
        <dbReference type="Pfam" id="PF09759"/>
    </source>
</evidence>
<proteinExistence type="predicted"/>
<evidence type="ECO:0000256" key="2">
    <source>
        <dbReference type="ARBA" id="ARBA00023306"/>
    </source>
</evidence>
<dbReference type="GO" id="GO:0005829">
    <property type="term" value="C:cytosol"/>
    <property type="evidence" value="ECO:0007669"/>
    <property type="project" value="TreeGrafter"/>
</dbReference>
<dbReference type="OrthoDB" id="379794at2759"/>
<feature type="compositionally biased region" description="Basic and acidic residues" evidence="3">
    <location>
        <begin position="411"/>
        <end position="423"/>
    </location>
</feature>